<name>A0ACB9HKF1_9ASTR</name>
<reference evidence="1 2" key="2">
    <citation type="journal article" date="2022" name="Mol. Ecol. Resour.">
        <title>The genomes of chicory, endive, great burdock and yacon provide insights into Asteraceae paleo-polyploidization history and plant inulin production.</title>
        <authorList>
            <person name="Fan W."/>
            <person name="Wang S."/>
            <person name="Wang H."/>
            <person name="Wang A."/>
            <person name="Jiang F."/>
            <person name="Liu H."/>
            <person name="Zhao H."/>
            <person name="Xu D."/>
            <person name="Zhang Y."/>
        </authorList>
    </citation>
    <scope>NUCLEOTIDE SEQUENCE [LARGE SCALE GENOMIC DNA]</scope>
    <source>
        <strain evidence="2">cv. Yunnan</strain>
        <tissue evidence="1">Leaves</tissue>
    </source>
</reference>
<dbReference type="Proteomes" id="UP001056120">
    <property type="component" value="Linkage Group LG12"/>
</dbReference>
<evidence type="ECO:0000313" key="2">
    <source>
        <dbReference type="Proteomes" id="UP001056120"/>
    </source>
</evidence>
<dbReference type="EMBL" id="CM042029">
    <property type="protein sequence ID" value="KAI3795781.1"/>
    <property type="molecule type" value="Genomic_DNA"/>
</dbReference>
<organism evidence="1 2">
    <name type="scientific">Smallanthus sonchifolius</name>
    <dbReference type="NCBI Taxonomy" id="185202"/>
    <lineage>
        <taxon>Eukaryota</taxon>
        <taxon>Viridiplantae</taxon>
        <taxon>Streptophyta</taxon>
        <taxon>Embryophyta</taxon>
        <taxon>Tracheophyta</taxon>
        <taxon>Spermatophyta</taxon>
        <taxon>Magnoliopsida</taxon>
        <taxon>eudicotyledons</taxon>
        <taxon>Gunneridae</taxon>
        <taxon>Pentapetalae</taxon>
        <taxon>asterids</taxon>
        <taxon>campanulids</taxon>
        <taxon>Asterales</taxon>
        <taxon>Asteraceae</taxon>
        <taxon>Asteroideae</taxon>
        <taxon>Heliantheae alliance</taxon>
        <taxon>Millerieae</taxon>
        <taxon>Smallanthus</taxon>
    </lineage>
</organism>
<evidence type="ECO:0000313" key="1">
    <source>
        <dbReference type="EMBL" id="KAI3795781.1"/>
    </source>
</evidence>
<keyword evidence="2" id="KW-1185">Reference proteome</keyword>
<reference evidence="2" key="1">
    <citation type="journal article" date="2022" name="Mol. Ecol. Resour.">
        <title>The genomes of chicory, endive, great burdock and yacon provide insights into Asteraceae palaeo-polyploidization history and plant inulin production.</title>
        <authorList>
            <person name="Fan W."/>
            <person name="Wang S."/>
            <person name="Wang H."/>
            <person name="Wang A."/>
            <person name="Jiang F."/>
            <person name="Liu H."/>
            <person name="Zhao H."/>
            <person name="Xu D."/>
            <person name="Zhang Y."/>
        </authorList>
    </citation>
    <scope>NUCLEOTIDE SEQUENCE [LARGE SCALE GENOMIC DNA]</scope>
    <source>
        <strain evidence="2">cv. Yunnan</strain>
    </source>
</reference>
<gene>
    <name evidence="1" type="ORF">L1987_38440</name>
</gene>
<proteinExistence type="predicted"/>
<accession>A0ACB9HKF1</accession>
<protein>
    <submittedName>
        <fullName evidence="1">Uncharacterized protein</fullName>
    </submittedName>
</protein>
<sequence>MLGDLALMCPEFIQACFQVSTYNLASLTSALRLLTEAVFNSIDDGLRKGALLFLSISTLFVLLCIFLYACVFTKLPIVKHYHRKAALEGSETVSSDLSAAGIVQSDLTEKLVDGDHSDLDRLSNKELLFQNFDYALDVFLIFAFFDHKSCTRVKVSWLCLLPIVASMLRIIDRVLRIAD</sequence>
<comment type="caution">
    <text evidence="1">The sequence shown here is derived from an EMBL/GenBank/DDBJ whole genome shotgun (WGS) entry which is preliminary data.</text>
</comment>